<dbReference type="PANTHER" id="PTHR42703:SF1">
    <property type="entry name" value="NA(+)_H(+) ANTIPORTER SUBUNIT D1"/>
    <property type="match status" value="1"/>
</dbReference>
<feature type="transmembrane region" description="Helical" evidence="6">
    <location>
        <begin position="368"/>
        <end position="392"/>
    </location>
</feature>
<evidence type="ECO:0000313" key="8">
    <source>
        <dbReference type="EMBL" id="HGM06947.1"/>
    </source>
</evidence>
<keyword evidence="2" id="KW-1003">Cell membrane</keyword>
<evidence type="ECO:0000256" key="5">
    <source>
        <dbReference type="ARBA" id="ARBA00023136"/>
    </source>
</evidence>
<evidence type="ECO:0000259" key="7">
    <source>
        <dbReference type="Pfam" id="PF00361"/>
    </source>
</evidence>
<feature type="transmembrane region" description="Helical" evidence="6">
    <location>
        <begin position="413"/>
        <end position="431"/>
    </location>
</feature>
<evidence type="ECO:0000256" key="4">
    <source>
        <dbReference type="ARBA" id="ARBA00022989"/>
    </source>
</evidence>
<feature type="domain" description="NADH:quinone oxidoreductase/Mrp antiporter transmembrane" evidence="7">
    <location>
        <begin position="141"/>
        <end position="463"/>
    </location>
</feature>
<feature type="transmembrane region" description="Helical" evidence="6">
    <location>
        <begin position="451"/>
        <end position="477"/>
    </location>
</feature>
<dbReference type="EMBL" id="DTCA01000034">
    <property type="protein sequence ID" value="HGM06947.1"/>
    <property type="molecule type" value="Genomic_DNA"/>
</dbReference>
<feature type="transmembrane region" description="Helical" evidence="6">
    <location>
        <begin position="313"/>
        <end position="332"/>
    </location>
</feature>
<keyword evidence="5 6" id="KW-0472">Membrane</keyword>
<feature type="transmembrane region" description="Helical" evidence="6">
    <location>
        <begin position="12"/>
        <end position="32"/>
    </location>
</feature>
<evidence type="ECO:0000256" key="1">
    <source>
        <dbReference type="ARBA" id="ARBA00004651"/>
    </source>
</evidence>
<feature type="transmembrane region" description="Helical" evidence="6">
    <location>
        <begin position="89"/>
        <end position="109"/>
    </location>
</feature>
<keyword evidence="3 6" id="KW-0812">Transmembrane</keyword>
<evidence type="ECO:0000256" key="2">
    <source>
        <dbReference type="ARBA" id="ARBA00022475"/>
    </source>
</evidence>
<comment type="caution">
    <text evidence="8">The sequence shown here is derived from an EMBL/GenBank/DDBJ whole genome shotgun (WGS) entry which is preliminary data.</text>
</comment>
<protein>
    <submittedName>
        <fullName evidence="8">Cation:proton antiporter</fullName>
    </submittedName>
</protein>
<dbReference type="GO" id="GO:0005886">
    <property type="term" value="C:plasma membrane"/>
    <property type="evidence" value="ECO:0007669"/>
    <property type="project" value="UniProtKB-SubCell"/>
</dbReference>
<keyword evidence="4 6" id="KW-1133">Transmembrane helix</keyword>
<evidence type="ECO:0000256" key="3">
    <source>
        <dbReference type="ARBA" id="ARBA00022692"/>
    </source>
</evidence>
<feature type="transmembrane region" description="Helical" evidence="6">
    <location>
        <begin position="174"/>
        <end position="198"/>
    </location>
</feature>
<reference evidence="8" key="1">
    <citation type="journal article" date="2020" name="mSystems">
        <title>Genome- and Community-Level Interaction Insights into Carbon Utilization and Element Cycling Functions of Hydrothermarchaeota in Hydrothermal Sediment.</title>
        <authorList>
            <person name="Zhou Z."/>
            <person name="Liu Y."/>
            <person name="Xu W."/>
            <person name="Pan J."/>
            <person name="Luo Z.H."/>
            <person name="Li M."/>
        </authorList>
    </citation>
    <scope>NUCLEOTIDE SEQUENCE [LARGE SCALE GENOMIC DNA]</scope>
    <source>
        <strain evidence="8">SpSt-658</strain>
    </source>
</reference>
<feature type="transmembrane region" description="Helical" evidence="6">
    <location>
        <begin position="121"/>
        <end position="139"/>
    </location>
</feature>
<feature type="transmembrane region" description="Helical" evidence="6">
    <location>
        <begin position="339"/>
        <end position="362"/>
    </location>
</feature>
<organism evidence="8">
    <name type="scientific">Ignisphaera aggregans</name>
    <dbReference type="NCBI Taxonomy" id="334771"/>
    <lineage>
        <taxon>Archaea</taxon>
        <taxon>Thermoproteota</taxon>
        <taxon>Thermoprotei</taxon>
        <taxon>Desulfurococcales</taxon>
        <taxon>Desulfurococcaceae</taxon>
        <taxon>Ignisphaera</taxon>
    </lineage>
</organism>
<gene>
    <name evidence="8" type="ORF">ENU31_00860</name>
</gene>
<accession>A0A7C4D025</accession>
<comment type="subcellular location">
    <subcellularLocation>
        <location evidence="1">Cell membrane</location>
        <topology evidence="1">Multi-pass membrane protein</topology>
    </subcellularLocation>
</comment>
<sequence>MPMISLFDTIYGIVPPLLISLAFVTPLLGLFIKNKKFFTIYIIVITMITLVMTCLIAYNIFSGNIVAIYPFGGWPPPIGITYTIDKLNASLALLATLIIFLSAISTKGYLNRYKKPSTLSYIYTALIGFTAGAIGALYTGDIFNLFVMMEVMCISLYVLVAFHRTRAEAIEAAIKYSLISIVALIIYFFSTILIYSGYQTLNMADLAVKARPTILDILRMYSIDMLSGGYYSDIYIITPIAIALIIWVFTLESALFPNHFWLPDAISEAPTPVSAILPIAEMVSIYVVIRYLFTIFGPDSILAENNVRTTVLYILLILGIIASIVGSIMMTLQKDSKRLLGYSSVSHIGFIYIAIGLTAFTLEPTIPLVASIFHMINYVVSSSLLFLAIGAIESVIGSRNIDDMTGLGRSAKLAGFSIVIGVLNLIGLPPLGGFFSKFMMYQAALTVSQPIIALLIVVATAISVMGYAKLLLIPFGINSEKNIKESYSFSVPSFILALMVILLGLMLPIGLNKYLEDIAKSAYEYVYYVESFLKYMVTLWPR</sequence>
<name>A0A7C4D025_9CREN</name>
<feature type="transmembrane region" description="Helical" evidence="6">
    <location>
        <begin position="39"/>
        <end position="69"/>
    </location>
</feature>
<feature type="transmembrane region" description="Helical" evidence="6">
    <location>
        <begin position="234"/>
        <end position="255"/>
    </location>
</feature>
<evidence type="ECO:0000256" key="6">
    <source>
        <dbReference type="SAM" id="Phobius"/>
    </source>
</evidence>
<feature type="transmembrane region" description="Helical" evidence="6">
    <location>
        <begin position="489"/>
        <end position="511"/>
    </location>
</feature>
<feature type="transmembrane region" description="Helical" evidence="6">
    <location>
        <begin position="275"/>
        <end position="293"/>
    </location>
</feature>
<dbReference type="InterPro" id="IPR050586">
    <property type="entry name" value="CPA3_Na-H_Antiporter_D"/>
</dbReference>
<proteinExistence type="predicted"/>
<dbReference type="PANTHER" id="PTHR42703">
    <property type="entry name" value="NADH DEHYDROGENASE"/>
    <property type="match status" value="1"/>
</dbReference>
<dbReference type="InterPro" id="IPR001750">
    <property type="entry name" value="ND/Mrp_TM"/>
</dbReference>
<feature type="transmembrane region" description="Helical" evidence="6">
    <location>
        <begin position="145"/>
        <end position="162"/>
    </location>
</feature>
<dbReference type="Pfam" id="PF00361">
    <property type="entry name" value="Proton_antipo_M"/>
    <property type="match status" value="1"/>
</dbReference>
<dbReference type="AlphaFoldDB" id="A0A7C4D025"/>